<name>A0A7J8R455_GOSDV</name>
<gene>
    <name evidence="4" type="ORF">Godav_020805</name>
</gene>
<keyword evidence="2" id="KW-0611">Plant defense</keyword>
<accession>A0A7J8R455</accession>
<dbReference type="PANTHER" id="PTHR36766">
    <property type="entry name" value="PLANT BROAD-SPECTRUM MILDEW RESISTANCE PROTEIN RPW8"/>
    <property type="match status" value="1"/>
</dbReference>
<evidence type="ECO:0000259" key="3">
    <source>
        <dbReference type="Pfam" id="PF23598"/>
    </source>
</evidence>
<dbReference type="Gene3D" id="3.80.10.10">
    <property type="entry name" value="Ribonuclease Inhibitor"/>
    <property type="match status" value="2"/>
</dbReference>
<dbReference type="Pfam" id="PF23598">
    <property type="entry name" value="LRR_14"/>
    <property type="match status" value="1"/>
</dbReference>
<evidence type="ECO:0000313" key="4">
    <source>
        <dbReference type="EMBL" id="MBA0608608.1"/>
    </source>
</evidence>
<dbReference type="PANTHER" id="PTHR36766:SF61">
    <property type="entry name" value="NB-ARC DOMAIN DISEASE RESISTANCE PROTEIN"/>
    <property type="match status" value="1"/>
</dbReference>
<organism evidence="4 5">
    <name type="scientific">Gossypium davidsonii</name>
    <name type="common">Davidson's cotton</name>
    <name type="synonym">Gossypium klotzschianum subsp. davidsonii</name>
    <dbReference type="NCBI Taxonomy" id="34287"/>
    <lineage>
        <taxon>Eukaryota</taxon>
        <taxon>Viridiplantae</taxon>
        <taxon>Streptophyta</taxon>
        <taxon>Embryophyta</taxon>
        <taxon>Tracheophyta</taxon>
        <taxon>Spermatophyta</taxon>
        <taxon>Magnoliopsida</taxon>
        <taxon>eudicotyledons</taxon>
        <taxon>Gunneridae</taxon>
        <taxon>Pentapetalae</taxon>
        <taxon>rosids</taxon>
        <taxon>malvids</taxon>
        <taxon>Malvales</taxon>
        <taxon>Malvaceae</taxon>
        <taxon>Malvoideae</taxon>
        <taxon>Gossypium</taxon>
    </lineage>
</organism>
<reference evidence="4 5" key="1">
    <citation type="journal article" date="2019" name="Genome Biol. Evol.">
        <title>Insights into the evolution of the New World diploid cottons (Gossypium, subgenus Houzingenia) based on genome sequencing.</title>
        <authorList>
            <person name="Grover C.E."/>
            <person name="Arick M.A. 2nd"/>
            <person name="Thrash A."/>
            <person name="Conover J.L."/>
            <person name="Sanders W.S."/>
            <person name="Peterson D.G."/>
            <person name="Frelichowski J.E."/>
            <person name="Scheffler J.A."/>
            <person name="Scheffler B.E."/>
            <person name="Wendel J.F."/>
        </authorList>
    </citation>
    <scope>NUCLEOTIDE SEQUENCE [LARGE SCALE GENOMIC DNA]</scope>
    <source>
        <strain evidence="4">27</strain>
        <tissue evidence="4">Leaf</tissue>
    </source>
</reference>
<keyword evidence="1" id="KW-0677">Repeat</keyword>
<comment type="caution">
    <text evidence="4">The sequence shown here is derived from an EMBL/GenBank/DDBJ whole genome shotgun (WGS) entry which is preliminary data.</text>
</comment>
<evidence type="ECO:0000313" key="5">
    <source>
        <dbReference type="Proteomes" id="UP000593561"/>
    </source>
</evidence>
<dbReference type="Proteomes" id="UP000593561">
    <property type="component" value="Unassembled WGS sequence"/>
</dbReference>
<proteinExistence type="predicted"/>
<dbReference type="InterPro" id="IPR032675">
    <property type="entry name" value="LRR_dom_sf"/>
</dbReference>
<dbReference type="EMBL" id="JABFAC010000003">
    <property type="protein sequence ID" value="MBA0608608.1"/>
    <property type="molecule type" value="Genomic_DNA"/>
</dbReference>
<protein>
    <recommendedName>
        <fullName evidence="3">Disease resistance R13L4/SHOC-2-like LRR domain-containing protein</fullName>
    </recommendedName>
</protein>
<sequence>MLDLSGSTLEVLPRWIGDLKHLRFLDISNCPNIKKLPNSICKLQNLQTLFLDGCDQIEELPKDMRYMISLRFLLLATKQRDLHGHGLQHLKSLRVLAIYGCENLEYLFDGIQKLTSLHTLWIVDCKKLVSLPHGLKYVAALQSLVIGVCEKLDLSTAQGLKEKEDYNEDYLVDTGFSLQSLHIADLPKLKALPEWLLRGSANTLKNLTITGCENLTTLAEWHNLTSLEKLEIKCCPKLSTLPKTMKRLKQLKIEDCTLVSQGCQQEIGEDWPKVAHASRIVLDGNTITAPELLINPTP</sequence>
<dbReference type="AlphaFoldDB" id="A0A7J8R455"/>
<feature type="domain" description="Disease resistance R13L4/SHOC-2-like LRR" evidence="3">
    <location>
        <begin position="14"/>
        <end position="210"/>
    </location>
</feature>
<evidence type="ECO:0000256" key="1">
    <source>
        <dbReference type="ARBA" id="ARBA00022737"/>
    </source>
</evidence>
<dbReference type="GO" id="GO:0006952">
    <property type="term" value="P:defense response"/>
    <property type="evidence" value="ECO:0007669"/>
    <property type="project" value="UniProtKB-KW"/>
</dbReference>
<keyword evidence="5" id="KW-1185">Reference proteome</keyword>
<evidence type="ECO:0000256" key="2">
    <source>
        <dbReference type="ARBA" id="ARBA00022821"/>
    </source>
</evidence>
<dbReference type="SUPFAM" id="SSF52058">
    <property type="entry name" value="L domain-like"/>
    <property type="match status" value="1"/>
</dbReference>
<dbReference type="InterPro" id="IPR055414">
    <property type="entry name" value="LRR_R13L4/SHOC2-like"/>
</dbReference>